<dbReference type="InterPro" id="IPR011010">
    <property type="entry name" value="DNA_brk_join_enz"/>
</dbReference>
<dbReference type="EMBL" id="AP021881">
    <property type="protein sequence ID" value="BBP00616.1"/>
    <property type="molecule type" value="Genomic_DNA"/>
</dbReference>
<evidence type="ECO:0000313" key="3">
    <source>
        <dbReference type="Proteomes" id="UP000463939"/>
    </source>
</evidence>
<keyword evidence="3" id="KW-1185">Reference proteome</keyword>
<keyword evidence="1" id="KW-0233">DNA recombination</keyword>
<proteinExistence type="predicted"/>
<evidence type="ECO:0000256" key="1">
    <source>
        <dbReference type="ARBA" id="ARBA00023172"/>
    </source>
</evidence>
<sequence>MSLAGNDRWMGWTLTNKRRKLKNDASERKTPVHSELMRLGFQNYVSAVKASGAEELFPGLVRSDGFGDWFIPHVKNRIGVTGFLQDLHSFRHTFKTAARNVPLSTEIHDAITGHTTPGVGSQYGSTAGVKTLKREIDKICYPNVVLTSPPVATVAEIKAIAADAERRRIAGRNRTQKKN</sequence>
<organism evidence="2 3">
    <name type="scientific">Sulfuriferula nivalis</name>
    <dbReference type="NCBI Taxonomy" id="2675298"/>
    <lineage>
        <taxon>Bacteria</taxon>
        <taxon>Pseudomonadati</taxon>
        <taxon>Pseudomonadota</taxon>
        <taxon>Betaproteobacteria</taxon>
        <taxon>Nitrosomonadales</taxon>
        <taxon>Sulfuricellaceae</taxon>
        <taxon>Sulfuriferula</taxon>
    </lineage>
</organism>
<dbReference type="SUPFAM" id="SSF56349">
    <property type="entry name" value="DNA breaking-rejoining enzymes"/>
    <property type="match status" value="1"/>
</dbReference>
<dbReference type="RefSeq" id="WP_162084516.1">
    <property type="nucleotide sequence ID" value="NZ_AP021881.1"/>
</dbReference>
<reference evidence="3" key="1">
    <citation type="submission" date="2019-11" db="EMBL/GenBank/DDBJ databases">
        <title>Isolation and characterization of a novel species in the genus Sulfuriferula.</title>
        <authorList>
            <person name="Mochizuki J."/>
            <person name="Kojima H."/>
            <person name="Fukui M."/>
        </authorList>
    </citation>
    <scope>NUCLEOTIDE SEQUENCE [LARGE SCALE GENOMIC DNA]</scope>
    <source>
        <strain evidence="3">SGTM</strain>
    </source>
</reference>
<dbReference type="GO" id="GO:0003677">
    <property type="term" value="F:DNA binding"/>
    <property type="evidence" value="ECO:0007669"/>
    <property type="project" value="InterPro"/>
</dbReference>
<accession>A0A809RG44</accession>
<dbReference type="KEGG" id="sniv:SFSGTM_13240"/>
<dbReference type="InterPro" id="IPR013762">
    <property type="entry name" value="Integrase-like_cat_sf"/>
</dbReference>
<gene>
    <name evidence="2" type="ORF">SFSGTM_13240</name>
</gene>
<dbReference type="GO" id="GO:0006310">
    <property type="term" value="P:DNA recombination"/>
    <property type="evidence" value="ECO:0007669"/>
    <property type="project" value="UniProtKB-KW"/>
</dbReference>
<dbReference type="Proteomes" id="UP000463939">
    <property type="component" value="Chromosome"/>
</dbReference>
<dbReference type="GO" id="GO:0015074">
    <property type="term" value="P:DNA integration"/>
    <property type="evidence" value="ECO:0007669"/>
    <property type="project" value="InterPro"/>
</dbReference>
<evidence type="ECO:0000313" key="2">
    <source>
        <dbReference type="EMBL" id="BBP00616.1"/>
    </source>
</evidence>
<protein>
    <submittedName>
        <fullName evidence="2">Uncharacterized protein</fullName>
    </submittedName>
</protein>
<dbReference type="Gene3D" id="1.10.443.10">
    <property type="entry name" value="Intergrase catalytic core"/>
    <property type="match status" value="1"/>
</dbReference>
<dbReference type="AlphaFoldDB" id="A0A809RG44"/>
<name>A0A809RG44_9PROT</name>